<evidence type="ECO:0000313" key="2">
    <source>
        <dbReference type="Proteomes" id="UP000008783"/>
    </source>
</evidence>
<gene>
    <name evidence="1" type="ORF">PGTG_04721</name>
</gene>
<dbReference type="EMBL" id="DS178271">
    <property type="protein sequence ID" value="EFP78765.2"/>
    <property type="molecule type" value="Genomic_DNA"/>
</dbReference>
<reference key="1">
    <citation type="submission" date="2007-01" db="EMBL/GenBank/DDBJ databases">
        <title>The Genome Sequence of Puccinia graminis f. sp. tritici Strain CRL 75-36-700-3.</title>
        <authorList>
            <consortium name="The Broad Institute Genome Sequencing Platform"/>
            <person name="Birren B."/>
            <person name="Lander E."/>
            <person name="Galagan J."/>
            <person name="Nusbaum C."/>
            <person name="Devon K."/>
            <person name="Cuomo C."/>
            <person name="Jaffe D."/>
            <person name="Butler J."/>
            <person name="Alvarez P."/>
            <person name="Gnerre S."/>
            <person name="Grabherr M."/>
            <person name="Mauceli E."/>
            <person name="Brockman W."/>
            <person name="Young S."/>
            <person name="LaButti K."/>
            <person name="Sykes S."/>
            <person name="DeCaprio D."/>
            <person name="Crawford M."/>
            <person name="Koehrsen M."/>
            <person name="Engels R."/>
            <person name="Montgomery P."/>
            <person name="Pearson M."/>
            <person name="Howarth C."/>
            <person name="Larson L."/>
            <person name="White J."/>
            <person name="Zeng Q."/>
            <person name="Kodira C."/>
            <person name="Yandava C."/>
            <person name="Alvarado L."/>
            <person name="O'Leary S."/>
            <person name="Szabo L."/>
            <person name="Dean R."/>
            <person name="Schein J."/>
        </authorList>
    </citation>
    <scope>NUCLEOTIDE SEQUENCE</scope>
    <source>
        <strain>CRL 75-36-700-3</strain>
    </source>
</reference>
<proteinExistence type="predicted"/>
<dbReference type="RefSeq" id="XP_003323184.2">
    <property type="nucleotide sequence ID" value="XM_003323136.2"/>
</dbReference>
<name>E3K3W3_PUCGT</name>
<dbReference type="VEuPathDB" id="FungiDB:PGTG_04721"/>
<sequence length="65" mass="7369">MPVGSMDCLSSHASSLVHAISLQQSRSRMPQSVIRKRKFNRHPIILVNRPLMVSEQRQTTVALWG</sequence>
<evidence type="ECO:0000313" key="1">
    <source>
        <dbReference type="EMBL" id="EFP78765.2"/>
    </source>
</evidence>
<dbReference type="AlphaFoldDB" id="E3K3W3"/>
<reference evidence="2" key="2">
    <citation type="journal article" date="2011" name="Proc. Natl. Acad. Sci. U.S.A.">
        <title>Obligate biotrophy features unraveled by the genomic analysis of rust fungi.</title>
        <authorList>
            <person name="Duplessis S."/>
            <person name="Cuomo C.A."/>
            <person name="Lin Y.-C."/>
            <person name="Aerts A."/>
            <person name="Tisserant E."/>
            <person name="Veneault-Fourrey C."/>
            <person name="Joly D.L."/>
            <person name="Hacquard S."/>
            <person name="Amselem J."/>
            <person name="Cantarel B.L."/>
            <person name="Chiu R."/>
            <person name="Coutinho P.M."/>
            <person name="Feau N."/>
            <person name="Field M."/>
            <person name="Frey P."/>
            <person name="Gelhaye E."/>
            <person name="Goldberg J."/>
            <person name="Grabherr M.G."/>
            <person name="Kodira C.D."/>
            <person name="Kohler A."/>
            <person name="Kuees U."/>
            <person name="Lindquist E.A."/>
            <person name="Lucas S.M."/>
            <person name="Mago R."/>
            <person name="Mauceli E."/>
            <person name="Morin E."/>
            <person name="Murat C."/>
            <person name="Pangilinan J.L."/>
            <person name="Park R."/>
            <person name="Pearson M."/>
            <person name="Quesneville H."/>
            <person name="Rouhier N."/>
            <person name="Sakthikumar S."/>
            <person name="Salamov A.A."/>
            <person name="Schmutz J."/>
            <person name="Selles B."/>
            <person name="Shapiro H."/>
            <person name="Tanguay P."/>
            <person name="Tuskan G.A."/>
            <person name="Henrissat B."/>
            <person name="Van de Peer Y."/>
            <person name="Rouze P."/>
            <person name="Ellis J.G."/>
            <person name="Dodds P.N."/>
            <person name="Schein J.E."/>
            <person name="Zhong S."/>
            <person name="Hamelin R.C."/>
            <person name="Grigoriev I.V."/>
            <person name="Szabo L.J."/>
            <person name="Martin F."/>
        </authorList>
    </citation>
    <scope>NUCLEOTIDE SEQUENCE [LARGE SCALE GENOMIC DNA]</scope>
    <source>
        <strain evidence="2">CRL 75-36-700-3 / race SCCL</strain>
    </source>
</reference>
<dbReference type="InParanoid" id="E3K3W3"/>
<dbReference type="GeneID" id="10536783"/>
<dbReference type="Proteomes" id="UP000008783">
    <property type="component" value="Unassembled WGS sequence"/>
</dbReference>
<protein>
    <submittedName>
        <fullName evidence="1">Uncharacterized protein</fullName>
    </submittedName>
</protein>
<accession>E3K3W3</accession>
<dbReference type="OrthoDB" id="10288174at2759"/>
<dbReference type="HOGENOM" id="CLU_2850758_0_0_1"/>
<dbReference type="KEGG" id="pgr:PGTG_04721"/>
<keyword evidence="2" id="KW-1185">Reference proteome</keyword>
<organism evidence="1 2">
    <name type="scientific">Puccinia graminis f. sp. tritici (strain CRL 75-36-700-3 / race SCCL)</name>
    <name type="common">Black stem rust fungus</name>
    <dbReference type="NCBI Taxonomy" id="418459"/>
    <lineage>
        <taxon>Eukaryota</taxon>
        <taxon>Fungi</taxon>
        <taxon>Dikarya</taxon>
        <taxon>Basidiomycota</taxon>
        <taxon>Pucciniomycotina</taxon>
        <taxon>Pucciniomycetes</taxon>
        <taxon>Pucciniales</taxon>
        <taxon>Pucciniaceae</taxon>
        <taxon>Puccinia</taxon>
    </lineage>
</organism>